<reference evidence="10" key="2">
    <citation type="submission" date="2023-05" db="EMBL/GenBank/DDBJ databases">
        <authorList>
            <person name="Schelkunov M.I."/>
        </authorList>
    </citation>
    <scope>NUCLEOTIDE SEQUENCE</scope>
    <source>
        <strain evidence="10">Hsosn_3</strain>
        <tissue evidence="10">Leaf</tissue>
    </source>
</reference>
<feature type="transmembrane region" description="Helical" evidence="9">
    <location>
        <begin position="67"/>
        <end position="88"/>
    </location>
</feature>
<dbReference type="PANTHER" id="PTHR34208:SF5">
    <property type="entry name" value="OS01G0144000 PROTEIN"/>
    <property type="match status" value="1"/>
</dbReference>
<comment type="subcellular location">
    <subcellularLocation>
        <location evidence="1">Membrane</location>
        <topology evidence="1">Multi-pass membrane protein</topology>
    </subcellularLocation>
</comment>
<keyword evidence="8" id="KW-0175">Coiled coil</keyword>
<keyword evidence="4 9" id="KW-1133">Transmembrane helix</keyword>
<comment type="caution">
    <text evidence="10">The sequence shown here is derived from an EMBL/GenBank/DDBJ whole genome shotgun (WGS) entry which is preliminary data.</text>
</comment>
<dbReference type="Gene3D" id="3.90.1150.10">
    <property type="entry name" value="Aspartate Aminotransferase, domain 1"/>
    <property type="match status" value="1"/>
</dbReference>
<evidence type="ECO:0000256" key="6">
    <source>
        <dbReference type="ARBA" id="ARBA00044504"/>
    </source>
</evidence>
<evidence type="ECO:0000256" key="4">
    <source>
        <dbReference type="ARBA" id="ARBA00022989"/>
    </source>
</evidence>
<dbReference type="Gene3D" id="3.40.640.10">
    <property type="entry name" value="Type I PLP-dependent aspartate aminotransferase-like (Major domain)"/>
    <property type="match status" value="1"/>
</dbReference>
<dbReference type="InterPro" id="IPR015424">
    <property type="entry name" value="PyrdxlP-dep_Trfase"/>
</dbReference>
<dbReference type="EMBL" id="JAUIZM010000007">
    <property type="protein sequence ID" value="KAK1372887.1"/>
    <property type="molecule type" value="Genomic_DNA"/>
</dbReference>
<dbReference type="Gene3D" id="1.20.1250.20">
    <property type="entry name" value="MFS general substrate transporter like domains"/>
    <property type="match status" value="1"/>
</dbReference>
<evidence type="ECO:0000256" key="3">
    <source>
        <dbReference type="ARBA" id="ARBA00022898"/>
    </source>
</evidence>
<keyword evidence="3 7" id="KW-0663">Pyridoxal phosphate</keyword>
<dbReference type="AlphaFoldDB" id="A0AAD8MHF1"/>
<name>A0AAD8MHF1_9APIA</name>
<comment type="similarity">
    <text evidence="6">Belongs to the major facilitator superfamily. Phosphate:H(+) symporter (TC 2.A.1.9) family.</text>
</comment>
<evidence type="ECO:0000313" key="10">
    <source>
        <dbReference type="EMBL" id="KAK1372887.1"/>
    </source>
</evidence>
<evidence type="ECO:0000256" key="7">
    <source>
        <dbReference type="RuleBase" id="RU003560"/>
    </source>
</evidence>
<dbReference type="SUPFAM" id="SSF53383">
    <property type="entry name" value="PLP-dependent transferases"/>
    <property type="match status" value="1"/>
</dbReference>
<dbReference type="GO" id="GO:0045488">
    <property type="term" value="P:pectin metabolic process"/>
    <property type="evidence" value="ECO:0007669"/>
    <property type="project" value="InterPro"/>
</dbReference>
<evidence type="ECO:0000256" key="9">
    <source>
        <dbReference type="SAM" id="Phobius"/>
    </source>
</evidence>
<feature type="coiled-coil region" evidence="8">
    <location>
        <begin position="288"/>
        <end position="322"/>
    </location>
</feature>
<dbReference type="GO" id="GO:0022857">
    <property type="term" value="F:transmembrane transporter activity"/>
    <property type="evidence" value="ECO:0007669"/>
    <property type="project" value="InterPro"/>
</dbReference>
<accession>A0AAD8MHF1</accession>
<proteinExistence type="inferred from homology"/>
<feature type="transmembrane region" description="Helical" evidence="9">
    <location>
        <begin position="28"/>
        <end position="46"/>
    </location>
</feature>
<evidence type="ECO:0000256" key="1">
    <source>
        <dbReference type="ARBA" id="ARBA00004141"/>
    </source>
</evidence>
<dbReference type="InterPro" id="IPR036259">
    <property type="entry name" value="MFS_trans_sf"/>
</dbReference>
<dbReference type="Pfam" id="PF00854">
    <property type="entry name" value="PTR2"/>
    <property type="match status" value="1"/>
</dbReference>
<keyword evidence="5 9" id="KW-0472">Membrane</keyword>
<evidence type="ECO:0000256" key="2">
    <source>
        <dbReference type="ARBA" id="ARBA00022692"/>
    </source>
</evidence>
<dbReference type="InterPro" id="IPR044689">
    <property type="entry name" value="CGR2/3"/>
</dbReference>
<evidence type="ECO:0000256" key="5">
    <source>
        <dbReference type="ARBA" id="ARBA00023136"/>
    </source>
</evidence>
<dbReference type="InterPro" id="IPR015422">
    <property type="entry name" value="PyrdxlP-dep_Trfase_small"/>
</dbReference>
<protein>
    <submittedName>
        <fullName evidence="10">Uncharacterized protein</fullName>
    </submittedName>
</protein>
<sequence length="425" mass="46499">MLFTLSASVSGLKPDCDGKGNCHATSGQVAVCFLALYMIALGTGGIKPCMRRRRSINSCNNKRIMKARSAFTGIMAGFTIAIMLIALFGTVLLWMYGSVWTTAFFALHGGMTFVFSHEQFDVIPPGGCFDEVSSHSSKNENVICGFGRLGTMFGCDKYNIKPDLASIAKGLSSAYMPIGVVLASREVSDVIYSQSNKLVKSLSPKLQDGIKVFSASPIIGEIRGTGFLVVTEFADNKSPNDPFPPEWGLGAYFVAQCEKLGMLVRVTGENLLMCPPLIITPDEIDELISKYGKALKATEERVKELKDQKKKLLIIVSKLLKEEETEAWGVEPYDIEDADTDCKRLVHRGIVRVANIKFPLPYRAKSFSLVIVSDAVDYLSSKYLNKTLPELARVSSDGLVIFTGDLGLSNGLSFDLILYLRRCAS</sequence>
<dbReference type="InterPro" id="IPR015421">
    <property type="entry name" value="PyrdxlP-dep_Trfase_major"/>
</dbReference>
<dbReference type="GO" id="GO:0016020">
    <property type="term" value="C:membrane"/>
    <property type="evidence" value="ECO:0007669"/>
    <property type="project" value="UniProtKB-SubCell"/>
</dbReference>
<dbReference type="Pfam" id="PF00202">
    <property type="entry name" value="Aminotran_3"/>
    <property type="match status" value="1"/>
</dbReference>
<keyword evidence="2 9" id="KW-0812">Transmembrane</keyword>
<dbReference type="InterPro" id="IPR000109">
    <property type="entry name" value="POT_fam"/>
</dbReference>
<dbReference type="GO" id="GO:0008483">
    <property type="term" value="F:transaminase activity"/>
    <property type="evidence" value="ECO:0007669"/>
    <property type="project" value="InterPro"/>
</dbReference>
<dbReference type="Proteomes" id="UP001237642">
    <property type="component" value="Unassembled WGS sequence"/>
</dbReference>
<dbReference type="GO" id="GO:0008168">
    <property type="term" value="F:methyltransferase activity"/>
    <property type="evidence" value="ECO:0007669"/>
    <property type="project" value="InterPro"/>
</dbReference>
<keyword evidence="11" id="KW-1185">Reference proteome</keyword>
<dbReference type="GO" id="GO:0030170">
    <property type="term" value="F:pyridoxal phosphate binding"/>
    <property type="evidence" value="ECO:0007669"/>
    <property type="project" value="InterPro"/>
</dbReference>
<gene>
    <name evidence="10" type="ORF">POM88_029080</name>
</gene>
<reference evidence="10" key="1">
    <citation type="submission" date="2023-02" db="EMBL/GenBank/DDBJ databases">
        <title>Genome of toxic invasive species Heracleum sosnowskyi carries increased number of genes despite the absence of recent whole-genome duplications.</title>
        <authorList>
            <person name="Schelkunov M."/>
            <person name="Shtratnikova V."/>
            <person name="Makarenko M."/>
            <person name="Klepikova A."/>
            <person name="Omelchenko D."/>
            <person name="Novikova G."/>
            <person name="Obukhova E."/>
            <person name="Bogdanov V."/>
            <person name="Penin A."/>
            <person name="Logacheva M."/>
        </authorList>
    </citation>
    <scope>NUCLEOTIDE SEQUENCE</scope>
    <source>
        <strain evidence="10">Hsosn_3</strain>
        <tissue evidence="10">Leaf</tissue>
    </source>
</reference>
<organism evidence="10 11">
    <name type="scientific">Heracleum sosnowskyi</name>
    <dbReference type="NCBI Taxonomy" id="360622"/>
    <lineage>
        <taxon>Eukaryota</taxon>
        <taxon>Viridiplantae</taxon>
        <taxon>Streptophyta</taxon>
        <taxon>Embryophyta</taxon>
        <taxon>Tracheophyta</taxon>
        <taxon>Spermatophyta</taxon>
        <taxon>Magnoliopsida</taxon>
        <taxon>eudicotyledons</taxon>
        <taxon>Gunneridae</taxon>
        <taxon>Pentapetalae</taxon>
        <taxon>asterids</taxon>
        <taxon>campanulids</taxon>
        <taxon>Apiales</taxon>
        <taxon>Apiaceae</taxon>
        <taxon>Apioideae</taxon>
        <taxon>apioid superclade</taxon>
        <taxon>Tordylieae</taxon>
        <taxon>Tordyliinae</taxon>
        <taxon>Heracleum</taxon>
    </lineage>
</organism>
<evidence type="ECO:0000256" key="8">
    <source>
        <dbReference type="SAM" id="Coils"/>
    </source>
</evidence>
<evidence type="ECO:0000313" key="11">
    <source>
        <dbReference type="Proteomes" id="UP001237642"/>
    </source>
</evidence>
<dbReference type="InterPro" id="IPR005814">
    <property type="entry name" value="Aminotrans_3"/>
</dbReference>
<comment type="similarity">
    <text evidence="7">Belongs to the class-III pyridoxal-phosphate-dependent aminotransferase family.</text>
</comment>
<dbReference type="PANTHER" id="PTHR34208">
    <property type="entry name" value="S-ADENOSYL-L-METHIONINE-DEPENDENT METHYLTRANSFERASE-RELATED"/>
    <property type="match status" value="1"/>
</dbReference>